<organism evidence="1 2">
    <name type="scientific">Trichinella spiralis</name>
    <name type="common">Trichina worm</name>
    <dbReference type="NCBI Taxonomy" id="6334"/>
    <lineage>
        <taxon>Eukaryota</taxon>
        <taxon>Metazoa</taxon>
        <taxon>Ecdysozoa</taxon>
        <taxon>Nematoda</taxon>
        <taxon>Enoplea</taxon>
        <taxon>Dorylaimia</taxon>
        <taxon>Trichinellida</taxon>
        <taxon>Trichinellidae</taxon>
        <taxon>Trichinella</taxon>
    </lineage>
</organism>
<sequence length="201" mass="23502">MPLSNIVRDSRHITYVALRKQKESDGQHQVVKRLKLLQIHSPLEDIAIFGCRHLCAIWNQQKAFVPQEISTTTCSSSIVVLQSSDRHINCYSERVTVYVHVHTGHHLDFRPLTIVLRIQQLPVLLSHRANMEEEGKKLIYPINYSLVYHRNSGAVWIRRLHRATVRNKKKEGNSGAVWIRRLHRATVRNKKKEEEEEEIDH</sequence>
<accession>A0A0V1BN48</accession>
<dbReference type="AlphaFoldDB" id="A0A0V1BN48"/>
<evidence type="ECO:0000313" key="1">
    <source>
        <dbReference type="EMBL" id="KRY38200.1"/>
    </source>
</evidence>
<gene>
    <name evidence="1" type="ORF">T01_7901</name>
</gene>
<dbReference type="EMBL" id="JYDH01000027">
    <property type="protein sequence ID" value="KRY38200.1"/>
    <property type="molecule type" value="Genomic_DNA"/>
</dbReference>
<protein>
    <submittedName>
        <fullName evidence="1">Uncharacterized protein</fullName>
    </submittedName>
</protein>
<dbReference type="Proteomes" id="UP000054776">
    <property type="component" value="Unassembled WGS sequence"/>
</dbReference>
<evidence type="ECO:0000313" key="2">
    <source>
        <dbReference type="Proteomes" id="UP000054776"/>
    </source>
</evidence>
<proteinExistence type="predicted"/>
<dbReference type="OrthoDB" id="10538864at2759"/>
<comment type="caution">
    <text evidence="1">The sequence shown here is derived from an EMBL/GenBank/DDBJ whole genome shotgun (WGS) entry which is preliminary data.</text>
</comment>
<dbReference type="InParanoid" id="A0A0V1BN48"/>
<keyword evidence="2" id="KW-1185">Reference proteome</keyword>
<reference evidence="1 2" key="1">
    <citation type="submission" date="2015-01" db="EMBL/GenBank/DDBJ databases">
        <title>Evolution of Trichinella species and genotypes.</title>
        <authorList>
            <person name="Korhonen P.K."/>
            <person name="Edoardo P."/>
            <person name="Giuseppe L.R."/>
            <person name="Gasser R.B."/>
        </authorList>
    </citation>
    <scope>NUCLEOTIDE SEQUENCE [LARGE SCALE GENOMIC DNA]</scope>
    <source>
        <strain evidence="1">ISS3</strain>
    </source>
</reference>
<name>A0A0V1BN48_TRISP</name>